<accession>A0AAV4NEJ8</accession>
<comment type="caution">
    <text evidence="1">The sequence shown here is derived from an EMBL/GenBank/DDBJ whole genome shotgun (WGS) entry which is preliminary data.</text>
</comment>
<name>A0AAV4NEJ8_CAEEX</name>
<protein>
    <submittedName>
        <fullName evidence="1">Uncharacterized protein</fullName>
    </submittedName>
</protein>
<organism evidence="1 2">
    <name type="scientific">Caerostris extrusa</name>
    <name type="common">Bark spider</name>
    <name type="synonym">Caerostris bankana</name>
    <dbReference type="NCBI Taxonomy" id="172846"/>
    <lineage>
        <taxon>Eukaryota</taxon>
        <taxon>Metazoa</taxon>
        <taxon>Ecdysozoa</taxon>
        <taxon>Arthropoda</taxon>
        <taxon>Chelicerata</taxon>
        <taxon>Arachnida</taxon>
        <taxon>Araneae</taxon>
        <taxon>Araneomorphae</taxon>
        <taxon>Entelegynae</taxon>
        <taxon>Araneoidea</taxon>
        <taxon>Araneidae</taxon>
        <taxon>Caerostris</taxon>
    </lineage>
</organism>
<reference evidence="1 2" key="1">
    <citation type="submission" date="2021-06" db="EMBL/GenBank/DDBJ databases">
        <title>Caerostris extrusa draft genome.</title>
        <authorList>
            <person name="Kono N."/>
            <person name="Arakawa K."/>
        </authorList>
    </citation>
    <scope>NUCLEOTIDE SEQUENCE [LARGE SCALE GENOMIC DNA]</scope>
</reference>
<sequence>MIQNCIFPSGNPSSPIFNILFYARGNQPPYLHQNGNGERRGEEEGAFNQVPLATENFIRDDNDDVEEDDVLSILKEGLSLLLMKLNLLVPLLVPLVLKEQSPRMGVYGIHNFPDSFLNLK</sequence>
<dbReference type="Proteomes" id="UP001054945">
    <property type="component" value="Unassembled WGS sequence"/>
</dbReference>
<evidence type="ECO:0000313" key="2">
    <source>
        <dbReference type="Proteomes" id="UP001054945"/>
    </source>
</evidence>
<dbReference type="EMBL" id="BPLR01003175">
    <property type="protein sequence ID" value="GIX81839.1"/>
    <property type="molecule type" value="Genomic_DNA"/>
</dbReference>
<keyword evidence="2" id="KW-1185">Reference proteome</keyword>
<proteinExistence type="predicted"/>
<dbReference type="AlphaFoldDB" id="A0AAV4NEJ8"/>
<gene>
    <name evidence="1" type="ORF">CEXT_212131</name>
</gene>
<evidence type="ECO:0000313" key="1">
    <source>
        <dbReference type="EMBL" id="GIX81839.1"/>
    </source>
</evidence>